<evidence type="ECO:0000313" key="2">
    <source>
        <dbReference type="EMBL" id="RKP39781.1"/>
    </source>
</evidence>
<evidence type="ECO:0000256" key="1">
    <source>
        <dbReference type="SAM" id="MobiDB-lite"/>
    </source>
</evidence>
<proteinExistence type="predicted"/>
<feature type="region of interest" description="Disordered" evidence="1">
    <location>
        <begin position="278"/>
        <end position="301"/>
    </location>
</feature>
<reference evidence="3" key="1">
    <citation type="journal article" date="2018" name="Nat. Microbiol.">
        <title>Leveraging single-cell genomics to expand the fungal tree of life.</title>
        <authorList>
            <person name="Ahrendt S.R."/>
            <person name="Quandt C.A."/>
            <person name="Ciobanu D."/>
            <person name="Clum A."/>
            <person name="Salamov A."/>
            <person name="Andreopoulos B."/>
            <person name="Cheng J.F."/>
            <person name="Woyke T."/>
            <person name="Pelin A."/>
            <person name="Henrissat B."/>
            <person name="Reynolds N.K."/>
            <person name="Benny G.L."/>
            <person name="Smith M.E."/>
            <person name="James T.Y."/>
            <person name="Grigoriev I.V."/>
        </authorList>
    </citation>
    <scope>NUCLEOTIDE SEQUENCE [LARGE SCALE GENOMIC DNA]</scope>
    <source>
        <strain evidence="3">RSA 468</strain>
    </source>
</reference>
<evidence type="ECO:0000313" key="3">
    <source>
        <dbReference type="Proteomes" id="UP000268162"/>
    </source>
</evidence>
<feature type="compositionally biased region" description="Low complexity" evidence="1">
    <location>
        <begin position="281"/>
        <end position="301"/>
    </location>
</feature>
<sequence>MDPFQPQFISHMNPSAVDGLPHANRAPGMPTHDHLRGTRDSLLQHARQRSQIHRLRPTYGRRKTQIQSVKMVHPADYNYRLPSNTTTNAPALGRLPSQSTLVCTPIGGGLQSTKWTPQVVTTAVYHRRPLNHGLPVAEFPPTLSGVPTEPSSFTDEFEFDSDYHHQDHHSQDRWLLSANGDLIPDDGKDDTEGEDDDFFQRLPIDPIPMDIQNQTCSLLHLALQGGVSDADKFGGIGYQDEEVDEMDAFHTPRNNLALSYYFLPGTYNDTLAPQHRVRNQTGSTTSSSSTHCSGSTTTTTTTNSMFDAALQEEIDRANYYSHRSTVLRLFGFNPDLPIESVHQSLNADFIRTML</sequence>
<dbReference type="Proteomes" id="UP000268162">
    <property type="component" value="Unassembled WGS sequence"/>
</dbReference>
<protein>
    <submittedName>
        <fullName evidence="2">Uncharacterized protein</fullName>
    </submittedName>
</protein>
<dbReference type="AlphaFoldDB" id="A0A4Q0A2N0"/>
<gene>
    <name evidence="2" type="ORF">BJ085DRAFT_33868</name>
</gene>
<keyword evidence="3" id="KW-1185">Reference proteome</keyword>
<organism evidence="2 3">
    <name type="scientific">Dimargaris cristalligena</name>
    <dbReference type="NCBI Taxonomy" id="215637"/>
    <lineage>
        <taxon>Eukaryota</taxon>
        <taxon>Fungi</taxon>
        <taxon>Fungi incertae sedis</taxon>
        <taxon>Zoopagomycota</taxon>
        <taxon>Kickxellomycotina</taxon>
        <taxon>Dimargaritomycetes</taxon>
        <taxon>Dimargaritales</taxon>
        <taxon>Dimargaritaceae</taxon>
        <taxon>Dimargaris</taxon>
    </lineage>
</organism>
<dbReference type="EMBL" id="ML002244">
    <property type="protein sequence ID" value="RKP39781.1"/>
    <property type="molecule type" value="Genomic_DNA"/>
</dbReference>
<accession>A0A4Q0A2N0</accession>
<name>A0A4Q0A2N0_9FUNG</name>